<feature type="compositionally biased region" description="Basic and acidic residues" evidence="1">
    <location>
        <begin position="316"/>
        <end position="327"/>
    </location>
</feature>
<feature type="region of interest" description="Disordered" evidence="1">
    <location>
        <begin position="357"/>
        <end position="490"/>
    </location>
</feature>
<feature type="domain" description="PTEN2A/B C2" evidence="2">
    <location>
        <begin position="123"/>
        <end position="179"/>
    </location>
</feature>
<dbReference type="EMBL" id="LGRX02033506">
    <property type="protein sequence ID" value="KAK3240960.1"/>
    <property type="molecule type" value="Genomic_DNA"/>
</dbReference>
<feature type="compositionally biased region" description="Low complexity" evidence="1">
    <location>
        <begin position="446"/>
        <end position="456"/>
    </location>
</feature>
<feature type="compositionally biased region" description="Acidic residues" evidence="1">
    <location>
        <begin position="528"/>
        <end position="537"/>
    </location>
</feature>
<feature type="region of interest" description="Disordered" evidence="1">
    <location>
        <begin position="283"/>
        <end position="327"/>
    </location>
</feature>
<gene>
    <name evidence="3" type="ORF">CYMTET_49238</name>
</gene>
<proteinExistence type="predicted"/>
<evidence type="ECO:0000313" key="3">
    <source>
        <dbReference type="EMBL" id="KAK3240960.1"/>
    </source>
</evidence>
<feature type="compositionally biased region" description="Acidic residues" evidence="1">
    <location>
        <begin position="561"/>
        <end position="575"/>
    </location>
</feature>
<organism evidence="3 4">
    <name type="scientific">Cymbomonas tetramitiformis</name>
    <dbReference type="NCBI Taxonomy" id="36881"/>
    <lineage>
        <taxon>Eukaryota</taxon>
        <taxon>Viridiplantae</taxon>
        <taxon>Chlorophyta</taxon>
        <taxon>Pyramimonadophyceae</taxon>
        <taxon>Pyramimonadales</taxon>
        <taxon>Pyramimonadaceae</taxon>
        <taxon>Cymbomonas</taxon>
    </lineage>
</organism>
<name>A0AAE0BRW9_9CHLO</name>
<evidence type="ECO:0000313" key="4">
    <source>
        <dbReference type="Proteomes" id="UP001190700"/>
    </source>
</evidence>
<evidence type="ECO:0000256" key="1">
    <source>
        <dbReference type="SAM" id="MobiDB-lite"/>
    </source>
</evidence>
<comment type="caution">
    <text evidence="3">The sequence shown here is derived from an EMBL/GenBank/DDBJ whole genome shotgun (WGS) entry which is preliminary data.</text>
</comment>
<dbReference type="Pfam" id="PF22918">
    <property type="entry name" value="PTEN2_C2"/>
    <property type="match status" value="1"/>
</dbReference>
<accession>A0AAE0BRW9</accession>
<keyword evidence="4" id="KW-1185">Reference proteome</keyword>
<sequence length="596" mass="64295">MARFARRRVQRSMGKSNRMWIARSARHGTFRKASRAAQHGQSSRTWIARYGRLDKLCSCAAECADSCCPICTDGSRLPLCTGLRILNTVGAVLFECKEPLKLWRGTFGALGRLVYVNKARPVLSGEFKVEFVHAGGNFHFWAQASYIGARLVLKCLDVAGYVNRRKYSPFLEIELSLSEASDQDMQLMMAPPDGMKPNPVTSKASLVIKAPPGKKPSEKKVIFGMANGGSKKGAKESSKESSSVQELDMDFGGIDLDAICAKPIRGDRGDMANAPAATANGFYESDSESEEDADAEHAAAEPQEQQAEPTSPQVSKDGEKRPVAAAKEEVVAMPGAVSGDTPTAAALPKAVQAYLQARSGEQQEAAPTSSRGVDAQRFTALAPRSGQSPNDVTPRPRVSPQPQTRPVEDVASADQPVPVANTSKQPEVMRPQSAARSEGAPEEQRAAPAGAAGEAQNMKRAEEAGEQQQVAPAEPVEPEEPEVKWDATSVSFEHGAANGFDTVDRAKMDEVENVFAMQLQGQASTGFYDDDDEDEEEAIQRSPVLQVKLSTTTKRQGFLDPSDDEDDEGEPAPDLEVDKSTRQGFMDPSDDDDDDD</sequence>
<dbReference type="AlphaFoldDB" id="A0AAE0BRW9"/>
<evidence type="ECO:0000259" key="2">
    <source>
        <dbReference type="Pfam" id="PF22918"/>
    </source>
</evidence>
<protein>
    <recommendedName>
        <fullName evidence="2">PTEN2A/B C2 domain-containing protein</fullName>
    </recommendedName>
</protein>
<feature type="region of interest" description="Disordered" evidence="1">
    <location>
        <begin position="520"/>
        <end position="596"/>
    </location>
</feature>
<feature type="compositionally biased region" description="Acidic residues" evidence="1">
    <location>
        <begin position="285"/>
        <end position="294"/>
    </location>
</feature>
<reference evidence="3 4" key="1">
    <citation type="journal article" date="2015" name="Genome Biol. Evol.">
        <title>Comparative Genomics of a Bacterivorous Green Alga Reveals Evolutionary Causalities and Consequences of Phago-Mixotrophic Mode of Nutrition.</title>
        <authorList>
            <person name="Burns J.A."/>
            <person name="Paasch A."/>
            <person name="Narechania A."/>
            <person name="Kim E."/>
        </authorList>
    </citation>
    <scope>NUCLEOTIDE SEQUENCE [LARGE SCALE GENOMIC DNA]</scope>
    <source>
        <strain evidence="3 4">PLY_AMNH</strain>
    </source>
</reference>
<dbReference type="InterPro" id="IPR055183">
    <property type="entry name" value="PTEN2A/B_C2"/>
</dbReference>
<feature type="region of interest" description="Disordered" evidence="1">
    <location>
        <begin position="209"/>
        <end position="245"/>
    </location>
</feature>
<dbReference type="Proteomes" id="UP001190700">
    <property type="component" value="Unassembled WGS sequence"/>
</dbReference>
<feature type="compositionally biased region" description="Polar residues" evidence="1">
    <location>
        <begin position="359"/>
        <end position="371"/>
    </location>
</feature>